<dbReference type="SUPFAM" id="SSF141571">
    <property type="entry name" value="Pentapeptide repeat-like"/>
    <property type="match status" value="1"/>
</dbReference>
<name>A0A6J5LUV9_9CAUD</name>
<protein>
    <submittedName>
        <fullName evidence="2">COG1357 Pentapeptide repeats containing protein</fullName>
    </submittedName>
</protein>
<dbReference type="EMBL" id="LR796326">
    <property type="protein sequence ID" value="CAB4136873.1"/>
    <property type="molecule type" value="Genomic_DNA"/>
</dbReference>
<organism evidence="2">
    <name type="scientific">uncultured Caudovirales phage</name>
    <dbReference type="NCBI Taxonomy" id="2100421"/>
    <lineage>
        <taxon>Viruses</taxon>
        <taxon>Duplodnaviria</taxon>
        <taxon>Heunggongvirae</taxon>
        <taxon>Uroviricota</taxon>
        <taxon>Caudoviricetes</taxon>
        <taxon>Peduoviridae</taxon>
        <taxon>Maltschvirus</taxon>
        <taxon>Maltschvirus maltsch</taxon>
    </lineage>
</organism>
<sequence>MTTTPTLDLTRLDGVHLVSGHHSIPDNHTGCAMDAIAWAATGEVTDMPACVHMLLARKVHRINDARHTTEDDRWLIVREGGPLLVGSDAWGVNRVLHVLARCGETAAGFVAALGMDPGTNLSGTNLSGTNLSGTNLSGTDLSGTNLSGTDLSGTNLSGTNLSDANLSGTDLSRADLSRADLSRADLSGTDLSRADLSGTDLSRADLSGTDLSGANLFGANLSGTHLFGAYLSGANLSGANLSGAYLSGAHLSGAHLSGANLSRANLSRVNLSRALADKWTTWPAGFDAAAAGVVTS</sequence>
<dbReference type="Pfam" id="PF00805">
    <property type="entry name" value="Pentapeptide"/>
    <property type="match status" value="3"/>
</dbReference>
<dbReference type="InterPro" id="IPR001646">
    <property type="entry name" value="5peptide_repeat"/>
</dbReference>
<dbReference type="PANTHER" id="PTHR47485:SF1">
    <property type="entry name" value="THYLAKOID LUMENAL 17.4 KDA PROTEIN, CHLOROPLASTIC"/>
    <property type="match status" value="1"/>
</dbReference>
<keyword evidence="1" id="KW-0677">Repeat</keyword>
<accession>A0A6J5LUV9</accession>
<evidence type="ECO:0000256" key="1">
    <source>
        <dbReference type="ARBA" id="ARBA00022737"/>
    </source>
</evidence>
<proteinExistence type="predicted"/>
<gene>
    <name evidence="2" type="ORF">UFOVP314_12</name>
</gene>
<dbReference type="Gene3D" id="2.160.20.80">
    <property type="entry name" value="E3 ubiquitin-protein ligase SopA"/>
    <property type="match status" value="2"/>
</dbReference>
<dbReference type="PANTHER" id="PTHR47485">
    <property type="entry name" value="THYLAKOID LUMENAL 17.4 KDA PROTEIN, CHLOROPLASTIC"/>
    <property type="match status" value="1"/>
</dbReference>
<reference evidence="2" key="1">
    <citation type="submission" date="2020-04" db="EMBL/GenBank/DDBJ databases">
        <authorList>
            <person name="Chiriac C."/>
            <person name="Salcher M."/>
            <person name="Ghai R."/>
            <person name="Kavagutti S V."/>
        </authorList>
    </citation>
    <scope>NUCLEOTIDE SEQUENCE</scope>
</reference>
<evidence type="ECO:0000313" key="2">
    <source>
        <dbReference type="EMBL" id="CAB4136873.1"/>
    </source>
</evidence>